<feature type="region of interest" description="Disordered" evidence="2">
    <location>
        <begin position="1"/>
        <end position="59"/>
    </location>
</feature>
<dbReference type="AlphaFoldDB" id="A0A2K0TI12"/>
<dbReference type="OrthoDB" id="5242179at2759"/>
<dbReference type="SUPFAM" id="SSF52540">
    <property type="entry name" value="P-loop containing nucleoside triphosphate hydrolases"/>
    <property type="match status" value="1"/>
</dbReference>
<evidence type="ECO:0000313" key="5">
    <source>
        <dbReference type="Proteomes" id="UP000236546"/>
    </source>
</evidence>
<dbReference type="Pfam" id="PF00004">
    <property type="entry name" value="AAA"/>
    <property type="match status" value="1"/>
</dbReference>
<accession>A0A2K0TI12</accession>
<sequence>MAKFANPFSKSEKEKKAQLTKQPTIPMAPDEHQLPISVDGDAVATSAPSNESATTLPKRPRLLWKEAAEKLNDEERKALGLQFDQPLSLTAAIDEVAQQVEKACEQYEARGWKIKRSDGSVKVDVRASAKSILKCALRSKGIVEAAVKFDPTGYSASAWTVISLGLQLVQNHQDRMESVFKASALLADILHRYANIEANYRNQDIPDVHHLEDKLCSSYEAILKYSAMVQLERKRSFGGRVWYSFYSLSEQPLQQLQDKMLTAANATDLWLPLIQHEYRLKESAEINQKVDEAVSKLDQILESFSTSITAISGGVQLLEAISVTMATKEDIAQIAALFQQRVAEGLDQPAVSSMSAETDRKNAKNDVSTTAEGSAFLHEEEIDALFREVFVEFHEFDEDTRQHRRTIEQLPEMRPHRSRNQNLLRAEKIIEWVESSVSQLLLVDGSWVLGRYDFNSLFVGPLLIFGDSSFESVLVLRHFGGDNPSTKTNNFRTLVQALIVQMFKQRPKSFGQKLASLTRECASNISELWKLFLECLRESQVDCVFIIIDSVDYLQDVQASDGSSEKETVMANMRALVQDNNMLIKILLSRSLSLELPDSMEEQMALMTTPDLHSREPLRRLSLAIMQDNMLLIPQKLVEIQERRCQRLTFSQLPLIYPLNSIIYTVHDGQLQAFVVSGVYGMEQQTRDMYAPFRLRVWSIDHDGKRLTKRYHEFSTSQFQGEKPVTSLKYIPAGYLRDEAEQRKRLAARGRKYIALSCNYHHKEIIKNGEPIRIVIDQESVPEEIRADFDFEGDFVIKPHQDVKPRILMVSPPTINAYNLEENIWTPVLIDEIDNVKFLDEALRTLVMEVEKKSLAISLVQSHLAQMHSKKNSNEDSGESDARYLINPYEGQKPPIQRRPGILEREKGLTLLLHGGPGTGKTFAATCIAETVKTPLLSDTIGIRDNSSVERQLSKMFQLAQRWHAILVLENADAFLTQRSRNEASSSAVTLAIRSMDSYTSILILTTSRVGDLDEAVWSYTDLAINFPPLRGERLQKVWGRSISEYKVKYYSRIMEFIEHICRTEGLEINGRDIRNITLAAQNLARHQNKFLEVQHIKAVLENRKEFMKYIKDLSGSDMAERAMQMQIRNDAEPEEETRPEKYQWQRTPQGFYVNEVPRLQSHQYTSSSSTRP</sequence>
<dbReference type="Proteomes" id="UP000236546">
    <property type="component" value="Unassembled WGS sequence"/>
</dbReference>
<evidence type="ECO:0000256" key="2">
    <source>
        <dbReference type="SAM" id="MobiDB-lite"/>
    </source>
</evidence>
<reference evidence="4 5" key="1">
    <citation type="submission" date="2017-02" db="EMBL/GenBank/DDBJ databases">
        <title>Genomes of Trichoderma spp. with biocontrol activity.</title>
        <authorList>
            <person name="Gardiner D."/>
            <person name="Kazan K."/>
            <person name="Vos C."/>
            <person name="Harvey P."/>
        </authorList>
    </citation>
    <scope>NUCLEOTIDE SEQUENCE [LARGE SCALE GENOMIC DNA]</scope>
    <source>
        <strain evidence="4 5">A5MH</strain>
    </source>
</reference>
<organism evidence="4 5">
    <name type="scientific">Trichoderma gamsii</name>
    <dbReference type="NCBI Taxonomy" id="398673"/>
    <lineage>
        <taxon>Eukaryota</taxon>
        <taxon>Fungi</taxon>
        <taxon>Dikarya</taxon>
        <taxon>Ascomycota</taxon>
        <taxon>Pezizomycotina</taxon>
        <taxon>Sordariomycetes</taxon>
        <taxon>Hypocreomycetidae</taxon>
        <taxon>Hypocreales</taxon>
        <taxon>Hypocreaceae</taxon>
        <taxon>Trichoderma</taxon>
    </lineage>
</organism>
<keyword evidence="1" id="KW-0677">Repeat</keyword>
<gene>
    <name evidence="4" type="ORF">TGAMA5MH_03193</name>
</gene>
<dbReference type="Gene3D" id="3.40.50.300">
    <property type="entry name" value="P-loop containing nucleotide triphosphate hydrolases"/>
    <property type="match status" value="1"/>
</dbReference>
<name>A0A2K0TI12_9HYPO</name>
<dbReference type="GO" id="GO:0016887">
    <property type="term" value="F:ATP hydrolysis activity"/>
    <property type="evidence" value="ECO:0007669"/>
    <property type="project" value="InterPro"/>
</dbReference>
<dbReference type="PANTHER" id="PTHR46411">
    <property type="entry name" value="FAMILY ATPASE, PUTATIVE-RELATED"/>
    <property type="match status" value="1"/>
</dbReference>
<proteinExistence type="predicted"/>
<feature type="compositionally biased region" description="Polar residues" evidence="2">
    <location>
        <begin position="46"/>
        <end position="55"/>
    </location>
</feature>
<dbReference type="Pfam" id="PF23232">
    <property type="entry name" value="AAA_lid_13"/>
    <property type="match status" value="1"/>
</dbReference>
<comment type="caution">
    <text evidence="4">The sequence shown here is derived from an EMBL/GenBank/DDBJ whole genome shotgun (WGS) entry which is preliminary data.</text>
</comment>
<dbReference type="InterPro" id="IPR056599">
    <property type="entry name" value="AAA_lid_fung"/>
</dbReference>
<dbReference type="SMART" id="SM00382">
    <property type="entry name" value="AAA"/>
    <property type="match status" value="1"/>
</dbReference>
<evidence type="ECO:0000313" key="4">
    <source>
        <dbReference type="EMBL" id="PNP45142.1"/>
    </source>
</evidence>
<dbReference type="Pfam" id="PF22942">
    <property type="entry name" value="DUF7025"/>
    <property type="match status" value="1"/>
</dbReference>
<dbReference type="InterPro" id="IPR027417">
    <property type="entry name" value="P-loop_NTPase"/>
</dbReference>
<dbReference type="GO" id="GO:0005524">
    <property type="term" value="F:ATP binding"/>
    <property type="evidence" value="ECO:0007669"/>
    <property type="project" value="InterPro"/>
</dbReference>
<dbReference type="InterPro" id="IPR056884">
    <property type="entry name" value="NPHP3-like_N"/>
</dbReference>
<dbReference type="PANTHER" id="PTHR46411:SF2">
    <property type="entry name" value="AAA+ ATPASE DOMAIN-CONTAINING PROTEIN"/>
    <property type="match status" value="1"/>
</dbReference>
<feature type="domain" description="AAA+ ATPase" evidence="3">
    <location>
        <begin position="907"/>
        <end position="1031"/>
    </location>
</feature>
<dbReference type="InterPro" id="IPR054289">
    <property type="entry name" value="DUF7025"/>
</dbReference>
<dbReference type="InterPro" id="IPR003959">
    <property type="entry name" value="ATPase_AAA_core"/>
</dbReference>
<dbReference type="Pfam" id="PF24883">
    <property type="entry name" value="NPHP3_N"/>
    <property type="match status" value="1"/>
</dbReference>
<evidence type="ECO:0000259" key="3">
    <source>
        <dbReference type="SMART" id="SM00382"/>
    </source>
</evidence>
<protein>
    <recommendedName>
        <fullName evidence="3">AAA+ ATPase domain-containing protein</fullName>
    </recommendedName>
</protein>
<dbReference type="EMBL" id="MTYH01000026">
    <property type="protein sequence ID" value="PNP45142.1"/>
    <property type="molecule type" value="Genomic_DNA"/>
</dbReference>
<evidence type="ECO:0000256" key="1">
    <source>
        <dbReference type="ARBA" id="ARBA00022737"/>
    </source>
</evidence>
<dbReference type="InterPro" id="IPR003593">
    <property type="entry name" value="AAA+_ATPase"/>
</dbReference>